<protein>
    <submittedName>
        <fullName evidence="3">Uncharacterized protein</fullName>
    </submittedName>
</protein>
<gene>
    <name evidence="3" type="ORF">Tdes44962_MAKER08136</name>
</gene>
<accession>A0A9W7SX99</accession>
<evidence type="ECO:0000256" key="2">
    <source>
        <dbReference type="SAM" id="Phobius"/>
    </source>
</evidence>
<evidence type="ECO:0000313" key="4">
    <source>
        <dbReference type="Proteomes" id="UP001138500"/>
    </source>
</evidence>
<keyword evidence="2" id="KW-0472">Membrane</keyword>
<evidence type="ECO:0000313" key="3">
    <source>
        <dbReference type="EMBL" id="KAH9838855.1"/>
    </source>
</evidence>
<dbReference type="Proteomes" id="UP001138500">
    <property type="component" value="Unassembled WGS sequence"/>
</dbReference>
<keyword evidence="4" id="KW-1185">Reference proteome</keyword>
<sequence length="927" mass="102505">MQQLGSFATSSEQAGYALTVSSCSGQNQRLANERNRYSSNDRMATAPIDTIADGELILHQARQVLLSSEANPTHLETLPTDQLVDALKTLRDALGHLQDQDELPPQQMDLLGALVELTTRIIDELVQRGLNPPDRSDWANKKLLYLILAILLTTTIIMLGRAFTWPVTPTIPTSLAMPQSPSLEFGCDEITAALEKARPYAETATEHREIAEVSKCAKLLCYGTNTTSRLVAVFRRTDTALATIVATIDDGYPAILRFQAVFSGGENPVLADVYTTLAELADTTFRTTTYKLTVQRLDILDAAAYYLDRLVLLVELRHGINETQLSEPDRIAANKTLHEAAELLHSAYARAIIPATPGPEMDAFFELNSTTTMLPLLTPGEAVYLSLFGSRTWIEQIQDRVRDLAARQGILAICILGALLLVGMRYPDCYCTIPDTASSPIPTHAPPPSPPPPPVAHLPPSVLPFIDRIAYQLPERLLSWTGARPVHPARRRKPPAAEWESGDNAKDARPAAARLSAMARDAWAGKDSITRYSPLGTWITQWVLHTGEVDRLARAEWRTIEEATAAGARARTWSWAAPWRAVMRRRRQPRNPTQSPLWDICAAAGNQSRNPELLEKSKQIKDAAVGQQESLLASVSELAAIESSALTRELIQPALKNATTWLNAPSTIRRRSWSDPTRNDDTGRGRGEVFYLHSPRIVMGRQIPSDANKQALDILMHDFVDALVIELIADAIIALIETYDTVCEQERDRGYYTVFTTRPDPELDDFSLPRLQSRVLQHLAQMPRPFTALKEDDKLKDEKDAAEGTRATLDYLLGTLGKPPSNRKGKISPQLAFWARVLRDSGCLFVKGKASQRVFVEGGTYNNDGGDIDEAAQAVWSYWQEGVDVRWRTTETTRSYLDVAMGFTFDLGGTSVTETKVCRALLADGAG</sequence>
<comment type="caution">
    <text evidence="3">The sequence shown here is derived from an EMBL/GenBank/DDBJ whole genome shotgun (WGS) entry which is preliminary data.</text>
</comment>
<feature type="region of interest" description="Disordered" evidence="1">
    <location>
        <begin position="488"/>
        <end position="507"/>
    </location>
</feature>
<proteinExistence type="predicted"/>
<reference evidence="3 4" key="2">
    <citation type="journal article" date="2021" name="Curr. Genet.">
        <title>Genetic response to nitrogen starvation in the aggressive Eucalyptus foliar pathogen Teratosphaeria destructans.</title>
        <authorList>
            <person name="Havenga M."/>
            <person name="Wingfield B.D."/>
            <person name="Wingfield M.J."/>
            <person name="Dreyer L.L."/>
            <person name="Roets F."/>
            <person name="Aylward J."/>
        </authorList>
    </citation>
    <scope>NUCLEOTIDE SEQUENCE [LARGE SCALE GENOMIC DNA]</scope>
    <source>
        <strain evidence="3">CMW44962</strain>
    </source>
</reference>
<dbReference type="AlphaFoldDB" id="A0A9W7SX99"/>
<name>A0A9W7SX99_9PEZI</name>
<feature type="transmembrane region" description="Helical" evidence="2">
    <location>
        <begin position="143"/>
        <end position="163"/>
    </location>
</feature>
<keyword evidence="2" id="KW-0812">Transmembrane</keyword>
<keyword evidence="2" id="KW-1133">Transmembrane helix</keyword>
<dbReference type="EMBL" id="RIBY02000680">
    <property type="protein sequence ID" value="KAH9838855.1"/>
    <property type="molecule type" value="Genomic_DNA"/>
</dbReference>
<evidence type="ECO:0000256" key="1">
    <source>
        <dbReference type="SAM" id="MobiDB-lite"/>
    </source>
</evidence>
<reference evidence="3 4" key="1">
    <citation type="journal article" date="2018" name="IMA Fungus">
        <title>IMA Genome-F 10: Nine draft genome sequences of Claviceps purpurea s.lat., including C. arundinis, C. humidiphila, and C. cf. spartinae, pseudomolecules for the pitch canker pathogen Fusarium circinatum, draft genome of Davidsoniella eucalypti, Grosmannia galeiformis, Quambalaria eucalypti, and Teratosphaeria destructans.</title>
        <authorList>
            <person name="Wingfield B.D."/>
            <person name="Liu M."/>
            <person name="Nguyen H.D."/>
            <person name="Lane F.A."/>
            <person name="Morgan S.W."/>
            <person name="De Vos L."/>
            <person name="Wilken P.M."/>
            <person name="Duong T.A."/>
            <person name="Aylward J."/>
            <person name="Coetzee M.P."/>
            <person name="Dadej K."/>
            <person name="De Beer Z.W."/>
            <person name="Findlay W."/>
            <person name="Havenga M."/>
            <person name="Kolarik M."/>
            <person name="Menzies J.G."/>
            <person name="Naidoo K."/>
            <person name="Pochopski O."/>
            <person name="Shoukouhi P."/>
            <person name="Santana Q.C."/>
            <person name="Seifert K.A."/>
            <person name="Soal N."/>
            <person name="Steenkamp E.T."/>
            <person name="Tatham C.T."/>
            <person name="van der Nest M.A."/>
            <person name="Wingfield M.J."/>
        </authorList>
    </citation>
    <scope>NUCLEOTIDE SEQUENCE [LARGE SCALE GENOMIC DNA]</scope>
    <source>
        <strain evidence="3">CMW44962</strain>
    </source>
</reference>
<organism evidence="3 4">
    <name type="scientific">Teratosphaeria destructans</name>
    <dbReference type="NCBI Taxonomy" id="418781"/>
    <lineage>
        <taxon>Eukaryota</taxon>
        <taxon>Fungi</taxon>
        <taxon>Dikarya</taxon>
        <taxon>Ascomycota</taxon>
        <taxon>Pezizomycotina</taxon>
        <taxon>Dothideomycetes</taxon>
        <taxon>Dothideomycetidae</taxon>
        <taxon>Mycosphaerellales</taxon>
        <taxon>Teratosphaeriaceae</taxon>
        <taxon>Teratosphaeria</taxon>
    </lineage>
</organism>